<evidence type="ECO:0000313" key="3">
    <source>
        <dbReference type="Proteomes" id="UP001056384"/>
    </source>
</evidence>
<accession>A0A9Q9B6B8</accession>
<gene>
    <name evidence="2" type="ORF">Slin15195_G114860</name>
</gene>
<feature type="compositionally biased region" description="Low complexity" evidence="1">
    <location>
        <begin position="625"/>
        <end position="642"/>
    </location>
</feature>
<evidence type="ECO:0000256" key="1">
    <source>
        <dbReference type="SAM" id="MobiDB-lite"/>
    </source>
</evidence>
<organism evidence="2 3">
    <name type="scientific">Septoria linicola</name>
    <dbReference type="NCBI Taxonomy" id="215465"/>
    <lineage>
        <taxon>Eukaryota</taxon>
        <taxon>Fungi</taxon>
        <taxon>Dikarya</taxon>
        <taxon>Ascomycota</taxon>
        <taxon>Pezizomycotina</taxon>
        <taxon>Dothideomycetes</taxon>
        <taxon>Dothideomycetidae</taxon>
        <taxon>Mycosphaerellales</taxon>
        <taxon>Mycosphaerellaceae</taxon>
        <taxon>Septoria</taxon>
    </lineage>
</organism>
<sequence length="642" mass="60989">MAPAPQVLGGITNVLGGAAAPAAAVSSVAAAATAAPALVSSLAANVPIASAVPANVPLSGVSLPNLAIPTGTVLEVTALTTVPLASTSVISALAALPVNSDVPGLGNLLDALSGLPLPTAALASNLPLSLLPTNVISILPADLPLSLPLNAPLSALPTGILTSLPSGLPADLPISALPIQLPSLPTGLPLIPLQAISPVQAILTNLGETLITQLTSQLSNIIATIAAAAANVPVAGSATSFLPGLGRMKDADSETEEQDAEAVEKRQVVNLLGGSSPVSGVTNLLSGLTGGSGSSPLAALGSLTGLTSALTGGILANSNPLGFLTGSNVLAPLTDGTVLPVGSIIGGLTGQSGGSILAGLQGSLGGSLTNGLGLAGNNVNPLAGIQNTVQGAVSGLAGGAASGEPLGAVSGLVSGLSLSGGPLSSVTGVLGNLGLGSIVLNVVNTLPIPASFGNIITGLAAAIAAPISVVLSTAQLTQLQSVLGLLNLFSSLNIGNLGVLSGLTNLPAIQTAAIQLNTQDLLTTLSILQNPTLVPGGAGVGSLLSNPSDLLNVVQKIVPRVQNPSAASAFVILEQLNLGGLADLTSALPVSGALSGVTGSLGGSAGAAGGLTGASGGLTGGAGAGATASGSAGVAGSSRMME</sequence>
<dbReference type="Proteomes" id="UP001056384">
    <property type="component" value="Chromosome 10"/>
</dbReference>
<name>A0A9Q9B6B8_9PEZI</name>
<feature type="region of interest" description="Disordered" evidence="1">
    <location>
        <begin position="623"/>
        <end position="642"/>
    </location>
</feature>
<reference evidence="2" key="1">
    <citation type="submission" date="2022-06" db="EMBL/GenBank/DDBJ databases">
        <title>Complete genome sequences of two strains of the flax pathogen Septoria linicola.</title>
        <authorList>
            <person name="Lapalu N."/>
            <person name="Simon A."/>
            <person name="Demenou B."/>
            <person name="Paumier D."/>
            <person name="Guillot M.-P."/>
            <person name="Gout L."/>
            <person name="Valade R."/>
        </authorList>
    </citation>
    <scope>NUCLEOTIDE SEQUENCE</scope>
    <source>
        <strain evidence="2">SE15195</strain>
    </source>
</reference>
<keyword evidence="3" id="KW-1185">Reference proteome</keyword>
<proteinExistence type="predicted"/>
<evidence type="ECO:0000313" key="2">
    <source>
        <dbReference type="EMBL" id="USW58167.1"/>
    </source>
</evidence>
<protein>
    <submittedName>
        <fullName evidence="2">Uncharacterized protein</fullName>
    </submittedName>
</protein>
<dbReference type="AlphaFoldDB" id="A0A9Q9B6B8"/>
<dbReference type="EMBL" id="CP099427">
    <property type="protein sequence ID" value="USW58167.1"/>
    <property type="molecule type" value="Genomic_DNA"/>
</dbReference>